<name>A0A8D2D8P3_SCIVU</name>
<reference evidence="2" key="1">
    <citation type="submission" date="2025-08" db="UniProtKB">
        <authorList>
            <consortium name="Ensembl"/>
        </authorList>
    </citation>
    <scope>IDENTIFICATION</scope>
</reference>
<dbReference type="AlphaFoldDB" id="A0A8D2D8P3"/>
<keyword evidence="3" id="KW-1185">Reference proteome</keyword>
<dbReference type="Proteomes" id="UP000694564">
    <property type="component" value="Chromosome X"/>
</dbReference>
<dbReference type="Pfam" id="PF15483">
    <property type="entry name" value="DUF4641"/>
    <property type="match status" value="1"/>
</dbReference>
<dbReference type="PANTHER" id="PTHR31866">
    <property type="entry name" value="GENE 4779-RELATED"/>
    <property type="match status" value="1"/>
</dbReference>
<feature type="compositionally biased region" description="Basic and acidic residues" evidence="1">
    <location>
        <begin position="45"/>
        <end position="54"/>
    </location>
</feature>
<dbReference type="GeneTree" id="ENSGT00390000015252"/>
<organism evidence="2 3">
    <name type="scientific">Sciurus vulgaris</name>
    <name type="common">Eurasian red squirrel</name>
    <dbReference type="NCBI Taxonomy" id="55149"/>
    <lineage>
        <taxon>Eukaryota</taxon>
        <taxon>Metazoa</taxon>
        <taxon>Chordata</taxon>
        <taxon>Craniata</taxon>
        <taxon>Vertebrata</taxon>
        <taxon>Euteleostomi</taxon>
        <taxon>Mammalia</taxon>
        <taxon>Eutheria</taxon>
        <taxon>Euarchontoglires</taxon>
        <taxon>Glires</taxon>
        <taxon>Rodentia</taxon>
        <taxon>Sciuromorpha</taxon>
        <taxon>Sciuridae</taxon>
        <taxon>Sciurinae</taxon>
        <taxon>Sciurini</taxon>
        <taxon>Sciurus</taxon>
    </lineage>
</organism>
<feature type="region of interest" description="Disordered" evidence="1">
    <location>
        <begin position="1"/>
        <end position="89"/>
    </location>
</feature>
<protein>
    <submittedName>
        <fullName evidence="2">Uncharacterized protein</fullName>
    </submittedName>
</protein>
<feature type="region of interest" description="Disordered" evidence="1">
    <location>
        <begin position="498"/>
        <end position="523"/>
    </location>
</feature>
<evidence type="ECO:0000256" key="1">
    <source>
        <dbReference type="SAM" id="MobiDB-lite"/>
    </source>
</evidence>
<accession>A0A8D2D8P3</accession>
<feature type="region of interest" description="Disordered" evidence="1">
    <location>
        <begin position="151"/>
        <end position="316"/>
    </location>
</feature>
<dbReference type="PANTHER" id="PTHR31866:SF1">
    <property type="entry name" value="GENE 4779-RELATED"/>
    <property type="match status" value="1"/>
</dbReference>
<feature type="compositionally biased region" description="Low complexity" evidence="1">
    <location>
        <begin position="432"/>
        <end position="448"/>
    </location>
</feature>
<feature type="compositionally biased region" description="Acidic residues" evidence="1">
    <location>
        <begin position="55"/>
        <end position="70"/>
    </location>
</feature>
<dbReference type="OrthoDB" id="9629060at2759"/>
<feature type="compositionally biased region" description="Polar residues" evidence="1">
    <location>
        <begin position="255"/>
        <end position="266"/>
    </location>
</feature>
<sequence>MSSADKASVHGDSFSQEGGNRGRGRGRGRGRARGQGLELGPPRSGEGEGGRPDPEAYELELEAPWDEEEGGVVFRGCQGRPGSSADEKGDAVDLVPHLALESAAIVQELMGREPRGTLRYPSPESFATELSAIWANAEEGFSTRGALAPSCVEAQQASAAALSHPSGPEAGRAWGKAKRGTKSRMTGSGEGQRPSSDSESSDEPSEIQPMRVSICSKGGGQARSSSPREPGDPTGRWSVSIPSREIFLHMPGPLPTSTPRGLNSASAELEAGSSKKMQSVLRSKGGSRPTVPAVAAAAGPLPRTTPKKKNFQEKKSLGGVSLGRAFPSWGQRLKSTPLEPATFPTILGVPLLGRSKRYSLLPLGTKQSKHSGTGKRSMAQKIQELQPVAREDYDPSRDAVPPAQLPTQRPGSPGLGMHRGEFGSGDPSTNIPQPSGSSQLLELSQGGLTPRGPAPTGDQEPAIHHLFPERQQQPPGAQGCPRCVVLQRERDDLKEQLGMRSPGLGQGWEQGCVGPSRVEQRQT</sequence>
<dbReference type="Ensembl" id="ENSSVLT00005023925.1">
    <property type="protein sequence ID" value="ENSSVLP00005021477.1"/>
    <property type="gene ID" value="ENSSVLG00005016970.1"/>
</dbReference>
<feature type="compositionally biased region" description="Basic residues" evidence="1">
    <location>
        <begin position="22"/>
        <end position="32"/>
    </location>
</feature>
<proteinExistence type="predicted"/>
<evidence type="ECO:0000313" key="3">
    <source>
        <dbReference type="Proteomes" id="UP000694564"/>
    </source>
</evidence>
<feature type="region of interest" description="Disordered" evidence="1">
    <location>
        <begin position="363"/>
        <end position="480"/>
    </location>
</feature>
<evidence type="ECO:0000313" key="2">
    <source>
        <dbReference type="Ensembl" id="ENSSVLP00005021477.1"/>
    </source>
</evidence>
<dbReference type="InterPro" id="IPR027822">
    <property type="entry name" value="DUF4641"/>
</dbReference>
<reference evidence="2" key="2">
    <citation type="submission" date="2025-09" db="UniProtKB">
        <authorList>
            <consortium name="Ensembl"/>
        </authorList>
    </citation>
    <scope>IDENTIFICATION</scope>
</reference>
<feature type="compositionally biased region" description="Low complexity" evidence="1">
    <location>
        <begin position="34"/>
        <end position="44"/>
    </location>
</feature>